<keyword evidence="1" id="KW-0343">GTPase activation</keyword>
<dbReference type="InterPro" id="IPR012908">
    <property type="entry name" value="PGAP1-ab_dom-like"/>
</dbReference>
<evidence type="ECO:0000256" key="1">
    <source>
        <dbReference type="ARBA" id="ARBA00022468"/>
    </source>
</evidence>
<dbReference type="InterPro" id="IPR037278">
    <property type="entry name" value="ARFGAP/RecO"/>
</dbReference>
<dbReference type="PANTHER" id="PTHR45705:SF1">
    <property type="entry name" value="FI20236P1"/>
    <property type="match status" value="1"/>
</dbReference>
<dbReference type="Pfam" id="PF01412">
    <property type="entry name" value="ArfGap"/>
    <property type="match status" value="1"/>
</dbReference>
<keyword evidence="6" id="KW-0378">Hydrolase</keyword>
<keyword evidence="2" id="KW-0479">Metal-binding</keyword>
<feature type="region of interest" description="Disordered" evidence="7">
    <location>
        <begin position="130"/>
        <end position="203"/>
    </location>
</feature>
<name>A0AA36MM54_9DINO</name>
<dbReference type="PANTHER" id="PTHR45705">
    <property type="entry name" value="FI20236P1"/>
    <property type="match status" value="1"/>
</dbReference>
<reference evidence="9" key="1">
    <citation type="submission" date="2023-08" db="EMBL/GenBank/DDBJ databases">
        <authorList>
            <person name="Chen Y."/>
            <person name="Shah S."/>
            <person name="Dougan E. K."/>
            <person name="Thang M."/>
            <person name="Chan C."/>
        </authorList>
    </citation>
    <scope>NUCLEOTIDE SEQUENCE</scope>
</reference>
<dbReference type="GO" id="GO:0016788">
    <property type="term" value="F:hydrolase activity, acting on ester bonds"/>
    <property type="evidence" value="ECO:0007669"/>
    <property type="project" value="InterPro"/>
</dbReference>
<evidence type="ECO:0000256" key="6">
    <source>
        <dbReference type="RuleBase" id="RU365011"/>
    </source>
</evidence>
<evidence type="ECO:0000256" key="5">
    <source>
        <dbReference type="PROSITE-ProRule" id="PRU00288"/>
    </source>
</evidence>
<dbReference type="FunFam" id="1.10.220.150:FF:000009">
    <property type="entry name" value="stromal membrane-associated protein 1 isoform X1"/>
    <property type="match status" value="1"/>
</dbReference>
<dbReference type="GO" id="GO:0008270">
    <property type="term" value="F:zinc ion binding"/>
    <property type="evidence" value="ECO:0007669"/>
    <property type="project" value="UniProtKB-KW"/>
</dbReference>
<dbReference type="GO" id="GO:0015031">
    <property type="term" value="P:protein transport"/>
    <property type="evidence" value="ECO:0007669"/>
    <property type="project" value="UniProtKB-KW"/>
</dbReference>
<dbReference type="GO" id="GO:0005789">
    <property type="term" value="C:endoplasmic reticulum membrane"/>
    <property type="evidence" value="ECO:0007669"/>
    <property type="project" value="UniProtKB-SubCell"/>
</dbReference>
<evidence type="ECO:0000313" key="10">
    <source>
        <dbReference type="Proteomes" id="UP001178507"/>
    </source>
</evidence>
<evidence type="ECO:0000259" key="8">
    <source>
        <dbReference type="PROSITE" id="PS50115"/>
    </source>
</evidence>
<dbReference type="SUPFAM" id="SSF57863">
    <property type="entry name" value="ArfGap/RecO-like zinc finger"/>
    <property type="match status" value="1"/>
</dbReference>
<dbReference type="CDD" id="cd08204">
    <property type="entry name" value="ArfGap"/>
    <property type="match status" value="1"/>
</dbReference>
<protein>
    <recommendedName>
        <fullName evidence="6">GPI inositol-deacylase</fullName>
        <ecNumber evidence="6">3.1.-.-</ecNumber>
    </recommendedName>
</protein>
<dbReference type="InterPro" id="IPR038508">
    <property type="entry name" value="ArfGAP_dom_sf"/>
</dbReference>
<dbReference type="EC" id="3.1.-.-" evidence="6"/>
<dbReference type="AlphaFoldDB" id="A0AA36MM54"/>
<comment type="caution">
    <text evidence="9">The sequence shown here is derived from an EMBL/GenBank/DDBJ whole genome shotgun (WGS) entry which is preliminary data.</text>
</comment>
<comment type="subcellular location">
    <subcellularLocation>
        <location evidence="6">Endoplasmic reticulum membrane</location>
    </subcellularLocation>
</comment>
<dbReference type="InterPro" id="IPR001164">
    <property type="entry name" value="ArfGAP_dom"/>
</dbReference>
<feature type="domain" description="Arf-GAP" evidence="8">
    <location>
        <begin position="1"/>
        <end position="128"/>
    </location>
</feature>
<keyword evidence="3 5" id="KW-0863">Zinc-finger</keyword>
<comment type="similarity">
    <text evidence="6">Belongs to the GPI inositol-deacylase family.</text>
</comment>
<keyword evidence="10" id="KW-1185">Reference proteome</keyword>
<dbReference type="GO" id="GO:0005096">
    <property type="term" value="F:GTPase activator activity"/>
    <property type="evidence" value="ECO:0007669"/>
    <property type="project" value="UniProtKB-KW"/>
</dbReference>
<dbReference type="SMART" id="SM00105">
    <property type="entry name" value="ArfGap"/>
    <property type="match status" value="1"/>
</dbReference>
<dbReference type="Gene3D" id="3.40.50.1820">
    <property type="entry name" value="alpha/beta hydrolase"/>
    <property type="match status" value="1"/>
</dbReference>
<sequence length="863" mass="94620">MAEKAGAPPDIVERPGNKECADCKAYGPNWASWNLGILICETCSGVHRNLGTHISKVKSTKLDKWKPEQVIPCRKIGNEVSNAFYEYDVPPGTKYVASVKSSGGDKIDPTEARKLERWIRAKYEAKKYARPGVDPPHVRLERGESLTDAQVEGTSPSKKEGKEKKEKKSKEPKEPKEAKEAKGKSPKRKEKHSKAEARGEMDGSFAELEQWATAPKKESHGAFNVGFDGVGIVLSGPAIDTLTWTVVRYAQAYEPQGSFLAFGPYHDDRTWNLMRNSANLERIQVPLEEPSHFGLYMLSSSKRPAPPAPAVLFVPGHGGSWKQGINLCAYLAKKDALHYYAADFHASASALHSSVVTSQALFTAKAIERIRKLHSGPLVLLGHSMGGIVALRAIAMGAARPDAVLLVSAPLQPHPLLLEPRFQAVQPVSFSWDLRLVSVSGGPTDPLVPMHTARPRTGVFQPLPGARDVYASFSHVNLLFSRHSLHFLAQLLRGLAKREELKSSPWRQLLNSSTSTPLPAPEAFSSQSMGGEAVPLSRLDQTQLFPRSGGVFSFLLMEEPKPIRRQPESSTRGETFDPADRLNCSEAVLAWEDEKASWRQVEAISMQFPVKACLLQLQPPGEATRVVLTPPAKARRVGWAHWHADPLQEPLRCGSSSLGPVLSWLLMTWRPLRCFLPAGRGVVARLVLPLPRSSTLPVDFRLEANATSTGWAAPLLLATAGSSEDVRIGALLHAPKQGSWASESAENIWAPRFVSEEEEFAVFALGYPDLELVLEVRGNVFSLLAELFRSAHLGRLSGAWLGACGAWSAAELARRKWTFVTAWLFGSLMLELAQAPALQLPFRVALSLLGLSLAYTLGPQRKF</sequence>
<dbReference type="EMBL" id="CAUJNA010000122">
    <property type="protein sequence ID" value="CAJ1372227.1"/>
    <property type="molecule type" value="Genomic_DNA"/>
</dbReference>
<gene>
    <name evidence="9" type="ORF">EVOR1521_LOCUS2350</name>
</gene>
<dbReference type="Gene3D" id="1.10.220.150">
    <property type="entry name" value="Arf GTPase activating protein"/>
    <property type="match status" value="1"/>
</dbReference>
<evidence type="ECO:0000256" key="2">
    <source>
        <dbReference type="ARBA" id="ARBA00022723"/>
    </source>
</evidence>
<evidence type="ECO:0000256" key="7">
    <source>
        <dbReference type="SAM" id="MobiDB-lite"/>
    </source>
</evidence>
<dbReference type="PROSITE" id="PS50115">
    <property type="entry name" value="ARFGAP"/>
    <property type="match status" value="1"/>
</dbReference>
<dbReference type="Pfam" id="PF07819">
    <property type="entry name" value="PGAP1"/>
    <property type="match status" value="1"/>
</dbReference>
<keyword evidence="6" id="KW-0653">Protein transport</keyword>
<keyword evidence="4" id="KW-0862">Zinc</keyword>
<organism evidence="9 10">
    <name type="scientific">Effrenium voratum</name>
    <dbReference type="NCBI Taxonomy" id="2562239"/>
    <lineage>
        <taxon>Eukaryota</taxon>
        <taxon>Sar</taxon>
        <taxon>Alveolata</taxon>
        <taxon>Dinophyceae</taxon>
        <taxon>Suessiales</taxon>
        <taxon>Symbiodiniaceae</taxon>
        <taxon>Effrenium</taxon>
    </lineage>
</organism>
<dbReference type="SUPFAM" id="SSF53474">
    <property type="entry name" value="alpha/beta-Hydrolases"/>
    <property type="match status" value="1"/>
</dbReference>
<comment type="function">
    <text evidence="6">Involved in inositol deacylation of GPI-anchored proteins which plays important roles in the quality control and ER-associated degradation of GPI-anchored proteins.</text>
</comment>
<keyword evidence="6" id="KW-0813">Transport</keyword>
<dbReference type="PRINTS" id="PR00405">
    <property type="entry name" value="REVINTRACTNG"/>
</dbReference>
<evidence type="ECO:0000256" key="4">
    <source>
        <dbReference type="ARBA" id="ARBA00022833"/>
    </source>
</evidence>
<dbReference type="Proteomes" id="UP001178507">
    <property type="component" value="Unassembled WGS sequence"/>
</dbReference>
<feature type="compositionally biased region" description="Basic and acidic residues" evidence="7">
    <location>
        <begin position="157"/>
        <end position="183"/>
    </location>
</feature>
<keyword evidence="6" id="KW-0472">Membrane</keyword>
<feature type="compositionally biased region" description="Basic and acidic residues" evidence="7">
    <location>
        <begin position="136"/>
        <end position="145"/>
    </location>
</feature>
<feature type="region of interest" description="Disordered" evidence="7">
    <location>
        <begin position="512"/>
        <end position="532"/>
    </location>
</feature>
<evidence type="ECO:0000256" key="3">
    <source>
        <dbReference type="ARBA" id="ARBA00022771"/>
    </source>
</evidence>
<dbReference type="InterPro" id="IPR051718">
    <property type="entry name" value="ARF_GTPase-activating"/>
</dbReference>
<keyword evidence="6" id="KW-0256">Endoplasmic reticulum</keyword>
<proteinExistence type="inferred from homology"/>
<evidence type="ECO:0000313" key="9">
    <source>
        <dbReference type="EMBL" id="CAJ1372227.1"/>
    </source>
</evidence>
<dbReference type="InterPro" id="IPR029058">
    <property type="entry name" value="AB_hydrolase_fold"/>
</dbReference>
<accession>A0AA36MM54</accession>